<dbReference type="AlphaFoldDB" id="A0A8B7NGE6"/>
<dbReference type="KEGG" id="hazt:108669609"/>
<feature type="repeat" description="ANK" evidence="3">
    <location>
        <begin position="502"/>
        <end position="522"/>
    </location>
</feature>
<dbReference type="InterPro" id="IPR016186">
    <property type="entry name" value="C-type_lectin-like/link_sf"/>
</dbReference>
<dbReference type="PROSITE" id="PS50088">
    <property type="entry name" value="ANK_REPEAT"/>
    <property type="match status" value="5"/>
</dbReference>
<evidence type="ECO:0000256" key="2">
    <source>
        <dbReference type="ARBA" id="ARBA00023043"/>
    </source>
</evidence>
<name>A0A8B7NGE6_HYAAZ</name>
<dbReference type="Gene3D" id="3.10.100.10">
    <property type="entry name" value="Mannose-Binding Protein A, subunit A"/>
    <property type="match status" value="1"/>
</dbReference>
<feature type="transmembrane region" description="Helical" evidence="4">
    <location>
        <begin position="359"/>
        <end position="378"/>
    </location>
</feature>
<dbReference type="Proteomes" id="UP000694843">
    <property type="component" value="Unplaced"/>
</dbReference>
<dbReference type="Pfam" id="PF12796">
    <property type="entry name" value="Ank_2"/>
    <property type="match status" value="4"/>
</dbReference>
<dbReference type="PANTHER" id="PTHR24123:SF33">
    <property type="entry name" value="PROTEIN HOS4"/>
    <property type="match status" value="1"/>
</dbReference>
<keyword evidence="4" id="KW-0812">Transmembrane</keyword>
<evidence type="ECO:0000313" key="6">
    <source>
        <dbReference type="RefSeq" id="XP_018012476.2"/>
    </source>
</evidence>
<dbReference type="InterPro" id="IPR036770">
    <property type="entry name" value="Ankyrin_rpt-contain_sf"/>
</dbReference>
<evidence type="ECO:0000313" key="5">
    <source>
        <dbReference type="Proteomes" id="UP000694843"/>
    </source>
</evidence>
<sequence length="980" mass="110495">MTFLTRARKQSEIRPVPCEPSNLARRNKKFAFELTSSGRTGFVPYFLGLYRYNGVWRWSGGQLMSGVTSSGHWWPGDPNENADCAVMELNPGHPGFIPKLADTPCTDTAWNTHDIEDVFSGATRAQVTEVYPNLWSENSDVQTVVEDVQAIAASDPHCSSWGSNNASSEDILMEIGTSSWNRSVCAVFHMEKKSTVVVGMKVWMVLVFLVHLFIELFYLMKTSQPVTDVHRVSRMLRFPLMLVFVLSLSKADFWLGCRQDLIWQMGVLAVLLSSFHVVLTLNKVPRFSGFMPVDAMHLFRFSLAFVPLILFQLLLTKNASFSSVLVSFFKMITRMLGDLGYDTFQDDQSPVNFPIMTQILFLIFIILEAPALISIHFAKSETTPLTSKDAEEDDAQRGNEMDIDEAIVSGNVEEVKRLITKSSDPDTMIRDKKLLHKTVSFGKRKNFVVLNILLKHVSLETLTQRYENDKTVLHIAVEKGHDHFCELILKKNKALLTSVDKEGDTPLHYAAKYGQTNVCKKIHAYLTPEVINQQNAKNFTPLHFAAREKRHGIMKILLEKGGDPRMTTKQGYTPLHFAARSGSLDCVTQLLATQTCSEGEKEYVNMQTEQLKTALMFAAQSGFATICKKLSATDVTISDVDGKTALHFAATKDIIPVAQFLIDELGADCFQRDGKQERPLDIALTKKNDKCFNFFLQKIPDEKLDDNVIKNLVVLAAGSSLKCFRYMAERQSFHKYLESFKDDKNNNLLHLTIANKSYATAKQLLEKNVSFDRLATNEDGETPLHLLAKQSTACLNCHEEDIQWVTRNLLRNSHDIVNMPNKKGETPLHLAAQAGNLEILKSLRRKDPEVLKVTKQNLTALHYAAQQGHADSLKLLLRSLKTADFAKLREIQVHPLHLASKNGHLECCKLLTSSGSEDGTDNTLFSPNQGGKYPVDHAFKGKHAELFHFLLCKMKFNKKHEELSGRLHHYFEKCVQASDR</sequence>
<feature type="transmembrane region" description="Helical" evidence="4">
    <location>
        <begin position="202"/>
        <end position="220"/>
    </location>
</feature>
<feature type="repeat" description="ANK" evidence="3">
    <location>
        <begin position="570"/>
        <end position="591"/>
    </location>
</feature>
<proteinExistence type="predicted"/>
<dbReference type="PRINTS" id="PR01415">
    <property type="entry name" value="ANKYRIN"/>
</dbReference>
<dbReference type="SMART" id="SM00248">
    <property type="entry name" value="ANK"/>
    <property type="match status" value="13"/>
</dbReference>
<dbReference type="Gene3D" id="1.25.40.20">
    <property type="entry name" value="Ankyrin repeat-containing domain"/>
    <property type="match status" value="4"/>
</dbReference>
<feature type="transmembrane region" description="Helical" evidence="4">
    <location>
        <begin position="301"/>
        <end position="329"/>
    </location>
</feature>
<dbReference type="InterPro" id="IPR051165">
    <property type="entry name" value="Multifunctional_ANK_Repeat"/>
</dbReference>
<keyword evidence="4" id="KW-0472">Membrane</keyword>
<gene>
    <name evidence="6" type="primary">LOC108669609</name>
</gene>
<keyword evidence="2 3" id="KW-0040">ANK repeat</keyword>
<feature type="repeat" description="ANK" evidence="3">
    <location>
        <begin position="856"/>
        <end position="878"/>
    </location>
</feature>
<dbReference type="OrthoDB" id="6366928at2759"/>
<organism evidence="5 6">
    <name type="scientific">Hyalella azteca</name>
    <name type="common">Amphipod</name>
    <dbReference type="NCBI Taxonomy" id="294128"/>
    <lineage>
        <taxon>Eukaryota</taxon>
        <taxon>Metazoa</taxon>
        <taxon>Ecdysozoa</taxon>
        <taxon>Arthropoda</taxon>
        <taxon>Crustacea</taxon>
        <taxon>Multicrustacea</taxon>
        <taxon>Malacostraca</taxon>
        <taxon>Eumalacostraca</taxon>
        <taxon>Peracarida</taxon>
        <taxon>Amphipoda</taxon>
        <taxon>Senticaudata</taxon>
        <taxon>Talitrida</taxon>
        <taxon>Talitroidea</taxon>
        <taxon>Hyalellidae</taxon>
        <taxon>Hyalella</taxon>
    </lineage>
</organism>
<keyword evidence="4" id="KW-1133">Transmembrane helix</keyword>
<accession>A0A8B7NGE6</accession>
<dbReference type="RefSeq" id="XP_018012476.2">
    <property type="nucleotide sequence ID" value="XM_018156987.2"/>
</dbReference>
<evidence type="ECO:0000256" key="3">
    <source>
        <dbReference type="PROSITE-ProRule" id="PRU00023"/>
    </source>
</evidence>
<dbReference type="InterPro" id="IPR016187">
    <property type="entry name" value="CTDL_fold"/>
</dbReference>
<reference evidence="6" key="1">
    <citation type="submission" date="2025-08" db="UniProtKB">
        <authorList>
            <consortium name="RefSeq"/>
        </authorList>
    </citation>
    <scope>IDENTIFICATION</scope>
    <source>
        <tissue evidence="6">Whole organism</tissue>
    </source>
</reference>
<feature type="repeat" description="ANK" evidence="3">
    <location>
        <begin position="823"/>
        <end position="855"/>
    </location>
</feature>
<feature type="transmembrane region" description="Helical" evidence="4">
    <location>
        <begin position="261"/>
        <end position="281"/>
    </location>
</feature>
<dbReference type="PROSITE" id="PS50297">
    <property type="entry name" value="ANK_REP_REGION"/>
    <property type="match status" value="5"/>
</dbReference>
<evidence type="ECO:0000256" key="1">
    <source>
        <dbReference type="ARBA" id="ARBA00022737"/>
    </source>
</evidence>
<feature type="repeat" description="ANK" evidence="3">
    <location>
        <begin position="537"/>
        <end position="569"/>
    </location>
</feature>
<dbReference type="Pfam" id="PF00023">
    <property type="entry name" value="Ank"/>
    <property type="match status" value="1"/>
</dbReference>
<dbReference type="SUPFAM" id="SSF56436">
    <property type="entry name" value="C-type lectin-like"/>
    <property type="match status" value="1"/>
</dbReference>
<evidence type="ECO:0000256" key="4">
    <source>
        <dbReference type="SAM" id="Phobius"/>
    </source>
</evidence>
<dbReference type="GeneID" id="108669609"/>
<dbReference type="InterPro" id="IPR002110">
    <property type="entry name" value="Ankyrin_rpt"/>
</dbReference>
<protein>
    <submittedName>
        <fullName evidence="6">Ankyrin-3-like</fullName>
    </submittedName>
</protein>
<dbReference type="PANTHER" id="PTHR24123">
    <property type="entry name" value="ANKYRIN REPEAT-CONTAINING"/>
    <property type="match status" value="1"/>
</dbReference>
<dbReference type="SUPFAM" id="SSF48403">
    <property type="entry name" value="Ankyrin repeat"/>
    <property type="match status" value="2"/>
</dbReference>
<feature type="transmembrane region" description="Helical" evidence="4">
    <location>
        <begin position="232"/>
        <end position="249"/>
    </location>
</feature>
<keyword evidence="1" id="KW-0677">Repeat</keyword>
<keyword evidence="5" id="KW-1185">Reference proteome</keyword>